<dbReference type="EMBL" id="KE524109">
    <property type="protein sequence ID" value="KFB34881.1"/>
    <property type="molecule type" value="Genomic_DNA"/>
</dbReference>
<dbReference type="EMBL" id="ATLV01003047">
    <property type="status" value="NOT_ANNOTATED_CDS"/>
    <property type="molecule type" value="Genomic_DNA"/>
</dbReference>
<gene>
    <name evidence="1" type="ORF">ZHAS_00000600</name>
</gene>
<dbReference type="Proteomes" id="UP000030765">
    <property type="component" value="Unassembled WGS sequence"/>
</dbReference>
<dbReference type="AlphaFoldDB" id="A0A084VA87"/>
<sequence length="72" mass="8237">MRRTDRTARVCGHWLVQLAVTGLLAWAGLQRSVSAFNLDTINFILQEGEPNSMFGFSVALHREQNKSWFPFL</sequence>
<reference evidence="1 3" key="1">
    <citation type="journal article" date="2014" name="BMC Genomics">
        <title>Genome sequence of Anopheles sinensis provides insight into genetics basis of mosquito competence for malaria parasites.</title>
        <authorList>
            <person name="Zhou D."/>
            <person name="Zhang D."/>
            <person name="Ding G."/>
            <person name="Shi L."/>
            <person name="Hou Q."/>
            <person name="Ye Y."/>
            <person name="Xu Y."/>
            <person name="Zhou H."/>
            <person name="Xiong C."/>
            <person name="Li S."/>
            <person name="Yu J."/>
            <person name="Hong S."/>
            <person name="Yu X."/>
            <person name="Zou P."/>
            <person name="Chen C."/>
            <person name="Chang X."/>
            <person name="Wang W."/>
            <person name="Lv Y."/>
            <person name="Sun Y."/>
            <person name="Ma L."/>
            <person name="Shen B."/>
            <person name="Zhu C."/>
        </authorList>
    </citation>
    <scope>NUCLEOTIDE SEQUENCE [LARGE SCALE GENOMIC DNA]</scope>
</reference>
<dbReference type="EnsemblMetazoa" id="ASIC000600-RA">
    <property type="protein sequence ID" value="ASIC000600-PA"/>
    <property type="gene ID" value="ASIC000600"/>
</dbReference>
<dbReference type="InterPro" id="IPR028994">
    <property type="entry name" value="Integrin_alpha_N"/>
</dbReference>
<keyword evidence="3" id="KW-1185">Reference proteome</keyword>
<protein>
    <submittedName>
        <fullName evidence="1">AGAP000032-PA-like protein</fullName>
    </submittedName>
</protein>
<evidence type="ECO:0000313" key="2">
    <source>
        <dbReference type="EnsemblMetazoa" id="ASIC000600-PA"/>
    </source>
</evidence>
<accession>A0A084VA87</accession>
<organism evidence="1">
    <name type="scientific">Anopheles sinensis</name>
    <name type="common">Mosquito</name>
    <dbReference type="NCBI Taxonomy" id="74873"/>
    <lineage>
        <taxon>Eukaryota</taxon>
        <taxon>Metazoa</taxon>
        <taxon>Ecdysozoa</taxon>
        <taxon>Arthropoda</taxon>
        <taxon>Hexapoda</taxon>
        <taxon>Insecta</taxon>
        <taxon>Pterygota</taxon>
        <taxon>Neoptera</taxon>
        <taxon>Endopterygota</taxon>
        <taxon>Diptera</taxon>
        <taxon>Nematocera</taxon>
        <taxon>Culicoidea</taxon>
        <taxon>Culicidae</taxon>
        <taxon>Anophelinae</taxon>
        <taxon>Anopheles</taxon>
    </lineage>
</organism>
<reference evidence="2" key="2">
    <citation type="submission" date="2020-05" db="UniProtKB">
        <authorList>
            <consortium name="EnsemblMetazoa"/>
        </authorList>
    </citation>
    <scope>IDENTIFICATION</scope>
</reference>
<dbReference type="Gene3D" id="2.130.10.130">
    <property type="entry name" value="Integrin alpha, N-terminal"/>
    <property type="match status" value="1"/>
</dbReference>
<name>A0A084VA87_ANOSI</name>
<dbReference type="STRING" id="74873.A0A084VA87"/>
<evidence type="ECO:0000313" key="1">
    <source>
        <dbReference type="EMBL" id="KFB34881.1"/>
    </source>
</evidence>
<proteinExistence type="predicted"/>
<dbReference type="OrthoDB" id="5317514at2759"/>
<evidence type="ECO:0000313" key="3">
    <source>
        <dbReference type="Proteomes" id="UP000030765"/>
    </source>
</evidence>
<dbReference type="VEuPathDB" id="VectorBase:ASIC000600"/>